<dbReference type="InterPro" id="IPR051678">
    <property type="entry name" value="AGP_Transferase"/>
</dbReference>
<dbReference type="Gene3D" id="3.30.200.20">
    <property type="entry name" value="Phosphorylase Kinase, domain 1"/>
    <property type="match status" value="1"/>
</dbReference>
<organism evidence="2 3">
    <name type="scientific">Sporothrix schenckii 1099-18</name>
    <dbReference type="NCBI Taxonomy" id="1397361"/>
    <lineage>
        <taxon>Eukaryota</taxon>
        <taxon>Fungi</taxon>
        <taxon>Dikarya</taxon>
        <taxon>Ascomycota</taxon>
        <taxon>Pezizomycotina</taxon>
        <taxon>Sordariomycetes</taxon>
        <taxon>Sordariomycetidae</taxon>
        <taxon>Ophiostomatales</taxon>
        <taxon>Ophiostomataceae</taxon>
        <taxon>Sporothrix</taxon>
    </lineage>
</organism>
<reference evidence="2 3" key="2">
    <citation type="journal article" date="2015" name="Eukaryot. Cell">
        <title>Asexual propagation of a virulent clone complex in a human and feline outbreak of sporotrichosis.</title>
        <authorList>
            <person name="Teixeira Mde M."/>
            <person name="Rodrigues A.M."/>
            <person name="Tsui C.K."/>
            <person name="de Almeida L.G."/>
            <person name="Van Diepeningen A.D."/>
            <person name="van den Ende B.G."/>
            <person name="Fernandes G.F."/>
            <person name="Kano R."/>
            <person name="Hamelin R.C."/>
            <person name="Lopes-Bezerra L.M."/>
            <person name="Vasconcelos A.T."/>
            <person name="de Hoog S."/>
            <person name="de Camargo Z.P."/>
            <person name="Felipe M.S."/>
        </authorList>
    </citation>
    <scope>NUCLEOTIDE SEQUENCE [LARGE SCALE GENOMIC DNA]</scope>
    <source>
        <strain evidence="2 3">1099-18</strain>
    </source>
</reference>
<evidence type="ECO:0000259" key="1">
    <source>
        <dbReference type="Pfam" id="PF01636"/>
    </source>
</evidence>
<evidence type="ECO:0000313" key="3">
    <source>
        <dbReference type="Proteomes" id="UP000033710"/>
    </source>
</evidence>
<dbReference type="KEGG" id="ssck:SPSK_01761"/>
<name>A0A0F2MC57_SPOSC</name>
<sequence length="410" mass="45757">MSASNTMNTLSLNWKKVMYDPDASMDMAMQLTGWHALCKLASSLRDGMPCVPTDHATNGLNNMARLLQFTDGTMWVARIAMRRSAAATEKLRNEVDTMCWIHEQSRLPSPEIFAFEVDEHNVVGVPFVLMSFILGNTAMDSGGGYDTHHGVIPVAQRPHFYRSVAPCHVQMTSLRLPQIGTIRKTANGTFEAGPLRGIGGPFDSATDFFLAWADHVQFPRQPSEILEIMGGAPEAERVLHAVETFLDRFRVVVPQFVARSSRGRDTGPFPLCHPDFLHSNIIVAGDDDYTVLGVIDWEGACTLPLELVCFPRFLDAMPRRFDRPSRYGPDGLPRDEDERQLLRERRAYVQMVAAWEAQEGTDRTLSDCLADENAQALSYGLEAFDVGKMGFYDDLLDDLDKDLPPTLVSL</sequence>
<comment type="caution">
    <text evidence="2">The sequence shown here is derived from an EMBL/GenBank/DDBJ whole genome shotgun (WGS) entry which is preliminary data.</text>
</comment>
<feature type="domain" description="Aminoglycoside phosphotransferase" evidence="1">
    <location>
        <begin position="70"/>
        <end position="302"/>
    </location>
</feature>
<protein>
    <recommendedName>
        <fullName evidence="1">Aminoglycoside phosphotransferase domain-containing protein</fullName>
    </recommendedName>
</protein>
<dbReference type="VEuPathDB" id="FungiDB:SPSK_01761"/>
<dbReference type="EMBL" id="AXCR01000005">
    <property type="protein sequence ID" value="KJR87288.1"/>
    <property type="molecule type" value="Genomic_DNA"/>
</dbReference>
<gene>
    <name evidence="2" type="ORF">SPSK_01761</name>
</gene>
<dbReference type="PANTHER" id="PTHR21310:SF51">
    <property type="entry name" value="AMINOGLYCOSIDE PHOSPHOTRANSFERASE DOMAIN-CONTAINING PROTEIN"/>
    <property type="match status" value="1"/>
</dbReference>
<proteinExistence type="predicted"/>
<dbReference type="Pfam" id="PF01636">
    <property type="entry name" value="APH"/>
    <property type="match status" value="1"/>
</dbReference>
<evidence type="ECO:0000313" key="2">
    <source>
        <dbReference type="EMBL" id="KJR87288.1"/>
    </source>
</evidence>
<reference evidence="2 3" key="1">
    <citation type="journal article" date="2014" name="BMC Genomics">
        <title>Comparative genomics of the major fungal agents of human and animal Sporotrichosis: Sporothrix schenckii and Sporothrix brasiliensis.</title>
        <authorList>
            <person name="Teixeira M.M."/>
            <person name="de Almeida L.G."/>
            <person name="Kubitschek-Barreira P."/>
            <person name="Alves F.L."/>
            <person name="Kioshima E.S."/>
            <person name="Abadio A.K."/>
            <person name="Fernandes L."/>
            <person name="Derengowski L.S."/>
            <person name="Ferreira K.S."/>
            <person name="Souza R.C."/>
            <person name="Ruiz J.C."/>
            <person name="de Andrade N.C."/>
            <person name="Paes H.C."/>
            <person name="Nicola A.M."/>
            <person name="Albuquerque P."/>
            <person name="Gerber A.L."/>
            <person name="Martins V.P."/>
            <person name="Peconick L.D."/>
            <person name="Neto A.V."/>
            <person name="Chaucanez C.B."/>
            <person name="Silva P.A."/>
            <person name="Cunha O.L."/>
            <person name="de Oliveira F.F."/>
            <person name="dos Santos T.C."/>
            <person name="Barros A.L."/>
            <person name="Soares M.A."/>
            <person name="de Oliveira L.M."/>
            <person name="Marini M.M."/>
            <person name="Villalobos-Duno H."/>
            <person name="Cunha M.M."/>
            <person name="de Hoog S."/>
            <person name="da Silveira J.F."/>
            <person name="Henrissat B."/>
            <person name="Nino-Vega G.A."/>
            <person name="Cisalpino P.S."/>
            <person name="Mora-Montes H.M."/>
            <person name="Almeida S.R."/>
            <person name="Stajich J.E."/>
            <person name="Lopes-Bezerra L.M."/>
            <person name="Vasconcelos A.T."/>
            <person name="Felipe M.S."/>
        </authorList>
    </citation>
    <scope>NUCLEOTIDE SEQUENCE [LARGE SCALE GENOMIC DNA]</scope>
    <source>
        <strain evidence="2 3">1099-18</strain>
    </source>
</reference>
<accession>A0A0F2MC57</accession>
<dbReference type="Gene3D" id="3.90.1200.10">
    <property type="match status" value="1"/>
</dbReference>
<dbReference type="Proteomes" id="UP000033710">
    <property type="component" value="Unassembled WGS sequence"/>
</dbReference>
<dbReference type="GeneID" id="27663944"/>
<dbReference type="RefSeq" id="XP_016589964.1">
    <property type="nucleotide sequence ID" value="XM_016728667.1"/>
</dbReference>
<dbReference type="InterPro" id="IPR002575">
    <property type="entry name" value="Aminoglycoside_PTrfase"/>
</dbReference>
<dbReference type="AlphaFoldDB" id="A0A0F2MC57"/>
<dbReference type="OrthoDB" id="4836165at2759"/>
<dbReference type="InterPro" id="IPR011009">
    <property type="entry name" value="Kinase-like_dom_sf"/>
</dbReference>
<dbReference type="SUPFAM" id="SSF56112">
    <property type="entry name" value="Protein kinase-like (PK-like)"/>
    <property type="match status" value="1"/>
</dbReference>
<dbReference type="PANTHER" id="PTHR21310">
    <property type="entry name" value="AMINOGLYCOSIDE PHOSPHOTRANSFERASE-RELATED-RELATED"/>
    <property type="match status" value="1"/>
</dbReference>